<dbReference type="EMBL" id="AGBW02008752">
    <property type="protein sequence ID" value="OWR52632.1"/>
    <property type="molecule type" value="Genomic_DNA"/>
</dbReference>
<evidence type="ECO:0000313" key="13">
    <source>
        <dbReference type="Proteomes" id="UP000007151"/>
    </source>
</evidence>
<keyword evidence="5" id="KW-0378">Hydrolase</keyword>
<evidence type="ECO:0000256" key="4">
    <source>
        <dbReference type="ARBA" id="ARBA00022763"/>
    </source>
</evidence>
<dbReference type="InterPro" id="IPR036494">
    <property type="entry name" value="Ku_C_sf"/>
</dbReference>
<dbReference type="GO" id="GO:0004386">
    <property type="term" value="F:helicase activity"/>
    <property type="evidence" value="ECO:0007669"/>
    <property type="project" value="UniProtKB-KW"/>
</dbReference>
<dbReference type="Gene3D" id="1.10.1600.10">
    <property type="match status" value="1"/>
</dbReference>
<dbReference type="FunCoup" id="A0A212FFX3">
    <property type="interactions" value="1310"/>
</dbReference>
<keyword evidence="6 12" id="KW-0347">Helicase</keyword>
<accession>A0A212FFX3</accession>
<keyword evidence="9" id="KW-0233">DNA recombination</keyword>
<dbReference type="GO" id="GO:0003690">
    <property type="term" value="F:double-stranded DNA binding"/>
    <property type="evidence" value="ECO:0007669"/>
    <property type="project" value="TreeGrafter"/>
</dbReference>
<keyword evidence="8" id="KW-0238">DNA-binding</keyword>
<dbReference type="STRING" id="278856.A0A212FFX3"/>
<organism evidence="12 13">
    <name type="scientific">Danaus plexippus plexippus</name>
    <dbReference type="NCBI Taxonomy" id="278856"/>
    <lineage>
        <taxon>Eukaryota</taxon>
        <taxon>Metazoa</taxon>
        <taxon>Ecdysozoa</taxon>
        <taxon>Arthropoda</taxon>
        <taxon>Hexapoda</taxon>
        <taxon>Insecta</taxon>
        <taxon>Pterygota</taxon>
        <taxon>Neoptera</taxon>
        <taxon>Endopterygota</taxon>
        <taxon>Lepidoptera</taxon>
        <taxon>Glossata</taxon>
        <taxon>Ditrysia</taxon>
        <taxon>Papilionoidea</taxon>
        <taxon>Nymphalidae</taxon>
        <taxon>Danainae</taxon>
        <taxon>Danaini</taxon>
        <taxon>Danaina</taxon>
        <taxon>Danaus</taxon>
        <taxon>Danaus</taxon>
    </lineage>
</organism>
<dbReference type="SUPFAM" id="SSF53300">
    <property type="entry name" value="vWA-like"/>
    <property type="match status" value="1"/>
</dbReference>
<proteinExistence type="inferred from homology"/>
<dbReference type="SUPFAM" id="SSF100939">
    <property type="entry name" value="SPOC domain-like"/>
    <property type="match status" value="1"/>
</dbReference>
<dbReference type="Gene3D" id="1.25.40.240">
    <property type="entry name" value="Ku, C-terminal domain"/>
    <property type="match status" value="1"/>
</dbReference>
<keyword evidence="3" id="KW-0547">Nucleotide-binding</keyword>
<keyword evidence="13" id="KW-1185">Reference proteome</keyword>
<name>A0A212FFX3_DANPL</name>
<evidence type="ECO:0000256" key="8">
    <source>
        <dbReference type="ARBA" id="ARBA00023125"/>
    </source>
</evidence>
<evidence type="ECO:0000256" key="3">
    <source>
        <dbReference type="ARBA" id="ARBA00022741"/>
    </source>
</evidence>
<dbReference type="GO" id="GO:0003684">
    <property type="term" value="F:damaged DNA binding"/>
    <property type="evidence" value="ECO:0007669"/>
    <property type="project" value="InterPro"/>
</dbReference>
<dbReference type="InterPro" id="IPR014893">
    <property type="entry name" value="Ku_PK_bind"/>
</dbReference>
<dbReference type="GO" id="GO:0005524">
    <property type="term" value="F:ATP binding"/>
    <property type="evidence" value="ECO:0007669"/>
    <property type="project" value="UniProtKB-KW"/>
</dbReference>
<dbReference type="GO" id="GO:0016787">
    <property type="term" value="F:hydrolase activity"/>
    <property type="evidence" value="ECO:0007669"/>
    <property type="project" value="UniProtKB-KW"/>
</dbReference>
<protein>
    <submittedName>
        <fullName evidence="12">Ku P80 DNA helicase</fullName>
    </submittedName>
</protein>
<evidence type="ECO:0000313" key="12">
    <source>
        <dbReference type="EMBL" id="OWR52632.1"/>
    </source>
</evidence>
<comment type="subcellular location">
    <subcellularLocation>
        <location evidence="1">Nucleus</location>
    </subcellularLocation>
</comment>
<dbReference type="GO" id="GO:0042162">
    <property type="term" value="F:telomeric DNA binding"/>
    <property type="evidence" value="ECO:0007669"/>
    <property type="project" value="InterPro"/>
</dbReference>
<dbReference type="OrthoDB" id="30826at2759"/>
<dbReference type="GO" id="GO:0006310">
    <property type="term" value="P:DNA recombination"/>
    <property type="evidence" value="ECO:0007669"/>
    <property type="project" value="UniProtKB-KW"/>
</dbReference>
<evidence type="ECO:0000256" key="11">
    <source>
        <dbReference type="ARBA" id="ARBA00023242"/>
    </source>
</evidence>
<evidence type="ECO:0000256" key="9">
    <source>
        <dbReference type="ARBA" id="ARBA00023172"/>
    </source>
</evidence>
<dbReference type="Pfam" id="PF03731">
    <property type="entry name" value="Ku_N"/>
    <property type="match status" value="1"/>
</dbReference>
<dbReference type="SUPFAM" id="SSF101420">
    <property type="entry name" value="C-terminal domain of Ku80"/>
    <property type="match status" value="1"/>
</dbReference>
<keyword evidence="4" id="KW-0227">DNA damage</keyword>
<evidence type="ECO:0000256" key="5">
    <source>
        <dbReference type="ARBA" id="ARBA00022801"/>
    </source>
</evidence>
<dbReference type="KEGG" id="dpl:KGM_204693"/>
<dbReference type="InterPro" id="IPR005161">
    <property type="entry name" value="Ku_N"/>
</dbReference>
<evidence type="ECO:0000256" key="6">
    <source>
        <dbReference type="ARBA" id="ARBA00022806"/>
    </source>
</evidence>
<gene>
    <name evidence="12" type="ORF">KGM_204693</name>
</gene>
<dbReference type="Gene3D" id="3.40.50.410">
    <property type="entry name" value="von Willebrand factor, type A domain"/>
    <property type="match status" value="1"/>
</dbReference>
<dbReference type="eggNOG" id="KOG2326">
    <property type="taxonomic scope" value="Eukaryota"/>
</dbReference>
<keyword evidence="11" id="KW-0539">Nucleus</keyword>
<keyword evidence="7" id="KW-0067">ATP-binding</keyword>
<dbReference type="PANTHER" id="PTHR12604">
    <property type="entry name" value="KU AUTOANTIGEN DNA HELICASE"/>
    <property type="match status" value="1"/>
</dbReference>
<comment type="caution">
    <text evidence="12">The sequence shown here is derived from an EMBL/GenBank/DDBJ whole genome shotgun (WGS) entry which is preliminary data.</text>
</comment>
<dbReference type="SMART" id="SM00559">
    <property type="entry name" value="Ku78"/>
    <property type="match status" value="1"/>
</dbReference>
<evidence type="ECO:0000256" key="1">
    <source>
        <dbReference type="ARBA" id="ARBA00004123"/>
    </source>
</evidence>
<dbReference type="CDD" id="cd00873">
    <property type="entry name" value="KU80"/>
    <property type="match status" value="1"/>
</dbReference>
<dbReference type="InterPro" id="IPR024193">
    <property type="entry name" value="Ku80"/>
</dbReference>
<dbReference type="InterPro" id="IPR006164">
    <property type="entry name" value="DNA_bd_Ku70/Ku80"/>
</dbReference>
<dbReference type="PANTHER" id="PTHR12604:SF4">
    <property type="entry name" value="X-RAY REPAIR CROSS-COMPLEMENTING PROTEIN 5"/>
    <property type="match status" value="1"/>
</dbReference>
<sequence length="706" mass="80240">MAPTKVDQGTIIILDVGKNVSILEDKNQKSFFESARECAVRIIERKILSQGKNLLGIILLGSKISKNNLSEQTPGCCRNIELLAELQYPTWKMIRDLPTQPTKSTGNWLDALIVAVDHFKSHTSSFKIADKNIILLTNFEALSDLEESDIETAISGFQEDGFELDVIGPELYNEDNKNSDIDLARQFVEGTNGSTATFDYAMRYLLFHKKKTVNSNPWNVDLSIGPNIKIPVSAYIRIKDEPVVKNFNKSVRNPVTEKSSATEYIERKKTFINTEAQMEVESTEVIKGYQYGEQVIPFSDFDKSMIYDAGNKSLNVYGFTKSGNITWQNLNGDGLYYVFGQKGDKKSEYAVRCLVECLLELDLVAIVRRVYNNGNAPRMFVLMPVIDSENFVGLSMAGLCYKEEIKSMAFPATNLKKYNCSEQQVEAFKELIKAMDLTKAYDESDFDDTEAFPIAKVVSPSAQYILDCIAFRAMNPHQPLPQPRDDIMVLFKVPPLIEKRARDPMEKLKELFELNRVEVKKPKRKTVPMDIDEKPGTSREPEISDDMPKVNLNVVKRPDIIIGTLNPINDYEKLKNEGRTICDLYKQMIEAIESLIHGNIDGDFTKALDAMAYLRSESCKSDPSYYNNWIKNFKLDLIDRKQNKVLHLISEENLSYILKSENNLSNFASNVSDESQMYENDTVPTLTQVNISSEVDNMFDNMFDDM</sequence>
<dbReference type="GO" id="GO:0006303">
    <property type="term" value="P:double-strand break repair via nonhomologous end joining"/>
    <property type="evidence" value="ECO:0007669"/>
    <property type="project" value="InterPro"/>
</dbReference>
<keyword evidence="10" id="KW-0234">DNA repair</keyword>
<dbReference type="Pfam" id="PF02735">
    <property type="entry name" value="Ku"/>
    <property type="match status" value="1"/>
</dbReference>
<evidence type="ECO:0000256" key="10">
    <source>
        <dbReference type="ARBA" id="ARBA00023204"/>
    </source>
</evidence>
<dbReference type="GO" id="GO:0043564">
    <property type="term" value="C:Ku70:Ku80 complex"/>
    <property type="evidence" value="ECO:0007669"/>
    <property type="project" value="InterPro"/>
</dbReference>
<dbReference type="InterPro" id="IPR036465">
    <property type="entry name" value="vWFA_dom_sf"/>
</dbReference>
<comment type="similarity">
    <text evidence="2">Belongs to the ku80 family.</text>
</comment>
<dbReference type="GO" id="GO:0000723">
    <property type="term" value="P:telomere maintenance"/>
    <property type="evidence" value="ECO:0007669"/>
    <property type="project" value="InterPro"/>
</dbReference>
<dbReference type="Proteomes" id="UP000007151">
    <property type="component" value="Unassembled WGS sequence"/>
</dbReference>
<evidence type="ECO:0000256" key="2">
    <source>
        <dbReference type="ARBA" id="ARBA00007726"/>
    </source>
</evidence>
<evidence type="ECO:0000256" key="7">
    <source>
        <dbReference type="ARBA" id="ARBA00022840"/>
    </source>
</evidence>
<dbReference type="AlphaFoldDB" id="A0A212FFX3"/>
<dbReference type="Gene3D" id="2.40.290.10">
    <property type="match status" value="1"/>
</dbReference>
<dbReference type="InterPro" id="IPR016194">
    <property type="entry name" value="SPOC-like_C_dom_sf"/>
</dbReference>
<reference evidence="12 13" key="1">
    <citation type="journal article" date="2011" name="Cell">
        <title>The monarch butterfly genome yields insights into long-distance migration.</title>
        <authorList>
            <person name="Zhan S."/>
            <person name="Merlin C."/>
            <person name="Boore J.L."/>
            <person name="Reppert S.M."/>
        </authorList>
    </citation>
    <scope>NUCLEOTIDE SEQUENCE [LARGE SCALE GENOMIC DNA]</scope>
    <source>
        <strain evidence="12">F-2</strain>
    </source>
</reference>
<dbReference type="Pfam" id="PF08785">
    <property type="entry name" value="Ku_PK_bind"/>
    <property type="match status" value="1"/>
</dbReference>